<evidence type="ECO:0000256" key="3">
    <source>
        <dbReference type="RuleBase" id="RU004508"/>
    </source>
</evidence>
<dbReference type="GO" id="GO:0008483">
    <property type="term" value="F:transaminase activity"/>
    <property type="evidence" value="ECO:0007669"/>
    <property type="project" value="TreeGrafter"/>
</dbReference>
<dbReference type="KEGG" id="schv:BRCON_1300"/>
<dbReference type="PANTHER" id="PTHR30244:SF34">
    <property type="entry name" value="DTDP-4-AMINO-4,6-DIDEOXYGALACTOSE TRANSAMINASE"/>
    <property type="match status" value="1"/>
</dbReference>
<evidence type="ECO:0000313" key="5">
    <source>
        <dbReference type="Proteomes" id="UP000262583"/>
    </source>
</evidence>
<protein>
    <recommendedName>
        <fullName evidence="6">Bacillosamine/Legionaminic acid biosynthesis aminotransferase PglE</fullName>
    </recommendedName>
</protein>
<dbReference type="PIRSF" id="PIRSF000390">
    <property type="entry name" value="PLP_StrS"/>
    <property type="match status" value="1"/>
</dbReference>
<dbReference type="Gene3D" id="3.90.1150.10">
    <property type="entry name" value="Aspartate Aminotransferase, domain 1"/>
    <property type="match status" value="1"/>
</dbReference>
<dbReference type="Proteomes" id="UP000262583">
    <property type="component" value="Chromosome"/>
</dbReference>
<dbReference type="Gene3D" id="3.40.640.10">
    <property type="entry name" value="Type I PLP-dependent aspartate aminotransferase-like (Major domain)"/>
    <property type="match status" value="1"/>
</dbReference>
<dbReference type="EMBL" id="CP030759">
    <property type="protein sequence ID" value="AXA36077.1"/>
    <property type="molecule type" value="Genomic_DNA"/>
</dbReference>
<organism evidence="4 5">
    <name type="scientific">Sumerlaea chitinivorans</name>
    <dbReference type="NCBI Taxonomy" id="2250252"/>
    <lineage>
        <taxon>Bacteria</taxon>
        <taxon>Candidatus Sumerlaeota</taxon>
        <taxon>Candidatus Sumerlaeia</taxon>
        <taxon>Candidatus Sumerlaeales</taxon>
        <taxon>Candidatus Sumerlaeaceae</taxon>
        <taxon>Candidatus Sumerlaea</taxon>
    </lineage>
</organism>
<evidence type="ECO:0008006" key="6">
    <source>
        <dbReference type="Google" id="ProtNLM"/>
    </source>
</evidence>
<dbReference type="InterPro" id="IPR000653">
    <property type="entry name" value="DegT/StrS_aminotransferase"/>
</dbReference>
<feature type="modified residue" description="N6-(pyridoxal phosphate)lysine" evidence="2">
    <location>
        <position position="190"/>
    </location>
</feature>
<dbReference type="GO" id="GO:0030170">
    <property type="term" value="F:pyridoxal phosphate binding"/>
    <property type="evidence" value="ECO:0007669"/>
    <property type="project" value="TreeGrafter"/>
</dbReference>
<evidence type="ECO:0000256" key="1">
    <source>
        <dbReference type="PIRSR" id="PIRSR000390-1"/>
    </source>
</evidence>
<reference evidence="4 5" key="1">
    <citation type="submission" date="2018-05" db="EMBL/GenBank/DDBJ databases">
        <title>A metagenomic window into the 2 km-deep terrestrial subsurface aquifer revealed taxonomically and functionally diverse microbial community comprising novel uncultured bacterial lineages.</title>
        <authorList>
            <person name="Kadnikov V.V."/>
            <person name="Mardanov A.V."/>
            <person name="Beletsky A.V."/>
            <person name="Banks D."/>
            <person name="Pimenov N.V."/>
            <person name="Frank Y.A."/>
            <person name="Karnachuk O.V."/>
            <person name="Ravin N.V."/>
        </authorList>
    </citation>
    <scope>NUCLEOTIDE SEQUENCE [LARGE SCALE GENOMIC DNA]</scope>
    <source>
        <strain evidence="4">BY</strain>
    </source>
</reference>
<feature type="active site" description="Proton acceptor" evidence="1">
    <location>
        <position position="190"/>
    </location>
</feature>
<gene>
    <name evidence="4" type="ORF">BRCON_1300</name>
</gene>
<dbReference type="InterPro" id="IPR015421">
    <property type="entry name" value="PyrdxlP-dep_Trfase_major"/>
</dbReference>
<proteinExistence type="inferred from homology"/>
<dbReference type="Pfam" id="PF01041">
    <property type="entry name" value="DegT_DnrJ_EryC1"/>
    <property type="match status" value="1"/>
</dbReference>
<dbReference type="PANTHER" id="PTHR30244">
    <property type="entry name" value="TRANSAMINASE"/>
    <property type="match status" value="1"/>
</dbReference>
<dbReference type="InterPro" id="IPR015422">
    <property type="entry name" value="PyrdxlP-dep_Trfase_small"/>
</dbReference>
<accession>A0A2Z4Y4E4</accession>
<dbReference type="GO" id="GO:0000271">
    <property type="term" value="P:polysaccharide biosynthetic process"/>
    <property type="evidence" value="ECO:0007669"/>
    <property type="project" value="TreeGrafter"/>
</dbReference>
<evidence type="ECO:0000313" key="4">
    <source>
        <dbReference type="EMBL" id="AXA36077.1"/>
    </source>
</evidence>
<evidence type="ECO:0000256" key="2">
    <source>
        <dbReference type="PIRSR" id="PIRSR000390-2"/>
    </source>
</evidence>
<dbReference type="CDD" id="cd00616">
    <property type="entry name" value="AHBA_syn"/>
    <property type="match status" value="1"/>
</dbReference>
<name>A0A2Z4Y4E4_SUMC1</name>
<keyword evidence="2 3" id="KW-0663">Pyridoxal phosphate</keyword>
<dbReference type="AlphaFoldDB" id="A0A2Z4Y4E4"/>
<sequence>MWRIPLSDLNYDEAEQQAVLEVLGSRWLTMGPRTEEFEARLAEFLGVRHVIAVSNGTCALQLAYRAVAWLRGQAHSNAFVIVPDITFVATANAAFAERLTPYLCDIVDAETPGLSPQEAESVLEAKQVQAIALVHYAGFDCGAEYFAAVSKRHGAILIEDAAHAIGARTIDGRALGTIGEVGCFSFFSNKNLATGEGGAVVTNNDEIAERVRLWRCHGLSSSSTQRHAARSVGYDVFDVGYNFRCSEIVAALGIEQLKKLPAANARRRELYRLYIEALRNVEAVRIVWGDRPELLENSAAHILPLLCETEALRDRIRAALHEAGIQTSHHYAPIHSFTCYRRAAEERNVCVGKIRNATEFARREITLPLYPALSDESVSEICSIIARVAKGRA</sequence>
<comment type="similarity">
    <text evidence="3">Belongs to the DegT/DnrJ/EryC1 family.</text>
</comment>
<dbReference type="InterPro" id="IPR015424">
    <property type="entry name" value="PyrdxlP-dep_Trfase"/>
</dbReference>
<dbReference type="SUPFAM" id="SSF53383">
    <property type="entry name" value="PLP-dependent transferases"/>
    <property type="match status" value="1"/>
</dbReference>